<feature type="non-terminal residue" evidence="2">
    <location>
        <position position="1"/>
    </location>
</feature>
<keyword evidence="1" id="KW-0472">Membrane</keyword>
<evidence type="ECO:0000313" key="2">
    <source>
        <dbReference type="EMBL" id="CAG7695237.1"/>
    </source>
</evidence>
<dbReference type="EMBL" id="CAJVCH010023784">
    <property type="protein sequence ID" value="CAG7695237.1"/>
    <property type="molecule type" value="Genomic_DNA"/>
</dbReference>
<keyword evidence="1" id="KW-0812">Transmembrane</keyword>
<evidence type="ECO:0000256" key="1">
    <source>
        <dbReference type="SAM" id="Phobius"/>
    </source>
</evidence>
<accession>A0A8J2NIY6</accession>
<sequence length="112" mass="12842">DLPSFLLVAGLNFTLICYYSQCRLNSQNKIKMRLLRKCTSSQSFQSRAHNQNPSLLSHALSRSFQEKLHHLLTFSPTQCHIRSINNYYKCIPLNSSFLHFPSAAMSQPLPLT</sequence>
<dbReference type="AlphaFoldDB" id="A0A8J2NIY6"/>
<name>A0A8J2NIY6_9HEXA</name>
<feature type="transmembrane region" description="Helical" evidence="1">
    <location>
        <begin position="6"/>
        <end position="24"/>
    </location>
</feature>
<evidence type="ECO:0000313" key="3">
    <source>
        <dbReference type="Proteomes" id="UP000708208"/>
    </source>
</evidence>
<protein>
    <submittedName>
        <fullName evidence="2">Uncharacterized protein</fullName>
    </submittedName>
</protein>
<reference evidence="2" key="1">
    <citation type="submission" date="2021-06" db="EMBL/GenBank/DDBJ databases">
        <authorList>
            <person name="Hodson N. C."/>
            <person name="Mongue J. A."/>
            <person name="Jaron S. K."/>
        </authorList>
    </citation>
    <scope>NUCLEOTIDE SEQUENCE</scope>
</reference>
<proteinExistence type="predicted"/>
<dbReference type="Proteomes" id="UP000708208">
    <property type="component" value="Unassembled WGS sequence"/>
</dbReference>
<gene>
    <name evidence="2" type="ORF">AFUS01_LOCUS3882</name>
</gene>
<organism evidence="2 3">
    <name type="scientific">Allacma fusca</name>
    <dbReference type="NCBI Taxonomy" id="39272"/>
    <lineage>
        <taxon>Eukaryota</taxon>
        <taxon>Metazoa</taxon>
        <taxon>Ecdysozoa</taxon>
        <taxon>Arthropoda</taxon>
        <taxon>Hexapoda</taxon>
        <taxon>Collembola</taxon>
        <taxon>Symphypleona</taxon>
        <taxon>Sminthuridae</taxon>
        <taxon>Allacma</taxon>
    </lineage>
</organism>
<comment type="caution">
    <text evidence="2">The sequence shown here is derived from an EMBL/GenBank/DDBJ whole genome shotgun (WGS) entry which is preliminary data.</text>
</comment>
<keyword evidence="3" id="KW-1185">Reference proteome</keyword>
<keyword evidence="1" id="KW-1133">Transmembrane helix</keyword>